<reference evidence="1 2" key="1">
    <citation type="journal article" date="2018" name="Front. Plant Sci.">
        <title>Red Clover (Trifolium pratense) and Zigzag Clover (T. medium) - A Picture of Genomic Similarities and Differences.</title>
        <authorList>
            <person name="Dluhosova J."/>
            <person name="Istvanek J."/>
            <person name="Nedelnik J."/>
            <person name="Repkova J."/>
        </authorList>
    </citation>
    <scope>NUCLEOTIDE SEQUENCE [LARGE SCALE GENOMIC DNA]</scope>
    <source>
        <strain evidence="2">cv. 10/8</strain>
        <tissue evidence="1">Leaf</tissue>
    </source>
</reference>
<accession>A0A392V3W0</accession>
<organism evidence="1 2">
    <name type="scientific">Trifolium medium</name>
    <dbReference type="NCBI Taxonomy" id="97028"/>
    <lineage>
        <taxon>Eukaryota</taxon>
        <taxon>Viridiplantae</taxon>
        <taxon>Streptophyta</taxon>
        <taxon>Embryophyta</taxon>
        <taxon>Tracheophyta</taxon>
        <taxon>Spermatophyta</taxon>
        <taxon>Magnoliopsida</taxon>
        <taxon>eudicotyledons</taxon>
        <taxon>Gunneridae</taxon>
        <taxon>Pentapetalae</taxon>
        <taxon>rosids</taxon>
        <taxon>fabids</taxon>
        <taxon>Fabales</taxon>
        <taxon>Fabaceae</taxon>
        <taxon>Papilionoideae</taxon>
        <taxon>50 kb inversion clade</taxon>
        <taxon>NPAAA clade</taxon>
        <taxon>Hologalegina</taxon>
        <taxon>IRL clade</taxon>
        <taxon>Trifolieae</taxon>
        <taxon>Trifolium</taxon>
    </lineage>
</organism>
<name>A0A392V3W0_9FABA</name>
<dbReference type="EMBL" id="LXQA011035929">
    <property type="protein sequence ID" value="MCI82133.1"/>
    <property type="molecule type" value="Genomic_DNA"/>
</dbReference>
<sequence>MENGSVEIYSRKSERITGKFPDVAAAVS</sequence>
<proteinExistence type="predicted"/>
<dbReference type="Proteomes" id="UP000265520">
    <property type="component" value="Unassembled WGS sequence"/>
</dbReference>
<keyword evidence="2" id="KW-1185">Reference proteome</keyword>
<evidence type="ECO:0000313" key="2">
    <source>
        <dbReference type="Proteomes" id="UP000265520"/>
    </source>
</evidence>
<dbReference type="AlphaFoldDB" id="A0A392V3W0"/>
<feature type="non-terminal residue" evidence="1">
    <location>
        <position position="28"/>
    </location>
</feature>
<evidence type="ECO:0000313" key="1">
    <source>
        <dbReference type="EMBL" id="MCI82133.1"/>
    </source>
</evidence>
<protein>
    <submittedName>
        <fullName evidence="1">Uncharacterized protein</fullName>
    </submittedName>
</protein>
<comment type="caution">
    <text evidence="1">The sequence shown here is derived from an EMBL/GenBank/DDBJ whole genome shotgun (WGS) entry which is preliminary data.</text>
</comment>